<dbReference type="PIRSF" id="PIRSF006181">
    <property type="entry name" value="EbsC_YbaK"/>
    <property type="match status" value="1"/>
</dbReference>
<feature type="domain" description="YbaK/aminoacyl-tRNA synthetase-associated" evidence="5">
    <location>
        <begin position="36"/>
        <end position="148"/>
    </location>
</feature>
<dbReference type="InterPro" id="IPR036754">
    <property type="entry name" value="YbaK/aa-tRNA-synt-asso_dom_sf"/>
</dbReference>
<sequence length="161" mass="16814">MTPAIDALRKACVAFRIHQYAHAGEASSCSGAAWGAEAVARLGVPAGRVFKTLVVENDSGALAVGIVPVAGQLDLKQLAKALGCKKVGLATPDRVVRSTGYVLGGVSPLGQKRRLPTVIDASAQHFETIFISAGRRGLELELTPDDLAAQLAARFADIRRA</sequence>
<dbReference type="Proteomes" id="UP001165524">
    <property type="component" value="Unassembled WGS sequence"/>
</dbReference>
<dbReference type="InterPro" id="IPR004369">
    <property type="entry name" value="Prolyl-tRNA_editing_YbaK/EbsC"/>
</dbReference>
<evidence type="ECO:0000313" key="6">
    <source>
        <dbReference type="EMBL" id="MCK0537850.1"/>
    </source>
</evidence>
<dbReference type="NCBIfam" id="TIGR00011">
    <property type="entry name" value="YbaK_EbsC"/>
    <property type="match status" value="1"/>
</dbReference>
<dbReference type="PANTHER" id="PTHR30411:SF0">
    <property type="entry name" value="CYS-TRNA(PRO)_CYS-TRNA(CYS) DEACYLASE YBAK"/>
    <property type="match status" value="1"/>
</dbReference>
<comment type="similarity">
    <text evidence="1 4">Belongs to the prolyl-tRNA editing family. YbaK/EbsC subfamily.</text>
</comment>
<dbReference type="CDD" id="cd00002">
    <property type="entry name" value="YbaK_deacylase"/>
    <property type="match status" value="1"/>
</dbReference>
<keyword evidence="7" id="KW-1185">Reference proteome</keyword>
<dbReference type="PANTHER" id="PTHR30411">
    <property type="entry name" value="CYTOPLASMIC PROTEIN"/>
    <property type="match status" value="1"/>
</dbReference>
<proteinExistence type="inferred from homology"/>
<evidence type="ECO:0000259" key="5">
    <source>
        <dbReference type="Pfam" id="PF04073"/>
    </source>
</evidence>
<accession>A0ABT0E7N2</accession>
<dbReference type="Pfam" id="PF04073">
    <property type="entry name" value="tRNA_edit"/>
    <property type="match status" value="1"/>
</dbReference>
<dbReference type="EC" id="4.2.-.-" evidence="4"/>
<dbReference type="SUPFAM" id="SSF55826">
    <property type="entry name" value="YbaK/ProRS associated domain"/>
    <property type="match status" value="1"/>
</dbReference>
<evidence type="ECO:0000313" key="7">
    <source>
        <dbReference type="Proteomes" id="UP001165524"/>
    </source>
</evidence>
<gene>
    <name evidence="6" type="primary">ybaK</name>
    <name evidence="6" type="ORF">MU846_09020</name>
</gene>
<keyword evidence="2 4" id="KW-0648">Protein biosynthesis</keyword>
<organism evidence="6 7">
    <name type="scientific">Alcanivorax quisquiliarum</name>
    <dbReference type="NCBI Taxonomy" id="2933565"/>
    <lineage>
        <taxon>Bacteria</taxon>
        <taxon>Pseudomonadati</taxon>
        <taxon>Pseudomonadota</taxon>
        <taxon>Gammaproteobacteria</taxon>
        <taxon>Oceanospirillales</taxon>
        <taxon>Alcanivoracaceae</taxon>
        <taxon>Alcanivorax</taxon>
    </lineage>
</organism>
<protein>
    <recommendedName>
        <fullName evidence="4">Cys-tRNA(Pro)/Cys-tRNA(Cys) deacylase</fullName>
        <ecNumber evidence="4">4.2.-.-</ecNumber>
    </recommendedName>
</protein>
<evidence type="ECO:0000256" key="3">
    <source>
        <dbReference type="ARBA" id="ARBA00023239"/>
    </source>
</evidence>
<evidence type="ECO:0000256" key="4">
    <source>
        <dbReference type="PIRNR" id="PIRNR006181"/>
    </source>
</evidence>
<comment type="caution">
    <text evidence="6">The sequence shown here is derived from an EMBL/GenBank/DDBJ whole genome shotgun (WGS) entry which is preliminary data.</text>
</comment>
<dbReference type="Gene3D" id="3.90.960.10">
    <property type="entry name" value="YbaK/aminoacyl-tRNA synthetase-associated domain"/>
    <property type="match status" value="1"/>
</dbReference>
<name>A0ABT0E7N2_9GAMM</name>
<keyword evidence="3 4" id="KW-0456">Lyase</keyword>
<evidence type="ECO:0000256" key="1">
    <source>
        <dbReference type="ARBA" id="ARBA00009798"/>
    </source>
</evidence>
<dbReference type="RefSeq" id="WP_246951868.1">
    <property type="nucleotide sequence ID" value="NZ_JALKII010000005.1"/>
</dbReference>
<reference evidence="6" key="1">
    <citation type="submission" date="2022-04" db="EMBL/GenBank/DDBJ databases">
        <title>Alcanivorax sp. CY1518 draft genome sequence.</title>
        <authorList>
            <person name="Zhao G."/>
            <person name="An M."/>
        </authorList>
    </citation>
    <scope>NUCLEOTIDE SEQUENCE</scope>
    <source>
        <strain evidence="6">CY1518</strain>
    </source>
</reference>
<dbReference type="InterPro" id="IPR007214">
    <property type="entry name" value="YbaK/aa-tRNA-synth-assoc-dom"/>
</dbReference>
<dbReference type="EMBL" id="JALKII010000005">
    <property type="protein sequence ID" value="MCK0537850.1"/>
    <property type="molecule type" value="Genomic_DNA"/>
</dbReference>
<evidence type="ECO:0000256" key="2">
    <source>
        <dbReference type="ARBA" id="ARBA00022917"/>
    </source>
</evidence>